<dbReference type="VEuPathDB" id="TriTrypDB:BSAL_02735"/>
<evidence type="ECO:0000313" key="3">
    <source>
        <dbReference type="Proteomes" id="UP000051952"/>
    </source>
</evidence>
<dbReference type="EMBL" id="CYKH01002092">
    <property type="protein sequence ID" value="CUG92889.1"/>
    <property type="molecule type" value="Genomic_DNA"/>
</dbReference>
<feature type="region of interest" description="Disordered" evidence="1">
    <location>
        <begin position="366"/>
        <end position="385"/>
    </location>
</feature>
<feature type="region of interest" description="Disordered" evidence="1">
    <location>
        <begin position="260"/>
        <end position="306"/>
    </location>
</feature>
<dbReference type="Proteomes" id="UP000051952">
    <property type="component" value="Unassembled WGS sequence"/>
</dbReference>
<feature type="region of interest" description="Disordered" evidence="1">
    <location>
        <begin position="93"/>
        <end position="117"/>
    </location>
</feature>
<keyword evidence="3" id="KW-1185">Reference proteome</keyword>
<feature type="compositionally biased region" description="Polar residues" evidence="1">
    <location>
        <begin position="293"/>
        <end position="306"/>
    </location>
</feature>
<feature type="compositionally biased region" description="Basic and acidic residues" evidence="1">
    <location>
        <begin position="164"/>
        <end position="178"/>
    </location>
</feature>
<accession>A0A0S4JSD4</accession>
<feature type="compositionally biased region" description="Polar residues" evidence="1">
    <location>
        <begin position="103"/>
        <end position="112"/>
    </location>
</feature>
<organism evidence="2 3">
    <name type="scientific">Bodo saltans</name>
    <name type="common">Flagellated protozoan</name>
    <dbReference type="NCBI Taxonomy" id="75058"/>
    <lineage>
        <taxon>Eukaryota</taxon>
        <taxon>Discoba</taxon>
        <taxon>Euglenozoa</taxon>
        <taxon>Kinetoplastea</taxon>
        <taxon>Metakinetoplastina</taxon>
        <taxon>Eubodonida</taxon>
        <taxon>Bodonidae</taxon>
        <taxon>Bodo</taxon>
    </lineage>
</organism>
<protein>
    <submittedName>
        <fullName evidence="2">Uncharacterized protein</fullName>
    </submittedName>
</protein>
<name>A0A0S4JSD4_BODSA</name>
<dbReference type="AlphaFoldDB" id="A0A0S4JSD4"/>
<evidence type="ECO:0000256" key="1">
    <source>
        <dbReference type="SAM" id="MobiDB-lite"/>
    </source>
</evidence>
<sequence>MATTTNKLDAQSAPSIRSPGTSLLQLQCANRNYLASLVVVREEHAPRLPTYQRRVPIPLDNMDATGTHLPQKSAFRNDGRQVMIRCPAEAAPSMLGGGAQGAERSTSTTFGRESSLGGRSNKICDLDVLHTWQPHHLYAAPQSNPQNIKKKKMQRCTFGVPTVKPRESPARDNSHERSSSPTACLECSKSNCACHDEIYGSFGNLVKLRSLSGSPSAMHASDQHASQTGRNKATLSKFLEPLRNVKSHNLFQKLLALPSKDERAHRSSTFEGSPNKELPTAADTAADDRRQESQPPATDRNGSAGTTVESTVISFSSANRPPPSKFTLSMKREAVMKSSDLNHSNRIHSELEAFENREVLRKEREEYLKSSNSLSLAAMRKARKS</sequence>
<evidence type="ECO:0000313" key="2">
    <source>
        <dbReference type="EMBL" id="CUG92889.1"/>
    </source>
</evidence>
<feature type="region of interest" description="Disordered" evidence="1">
    <location>
        <begin position="160"/>
        <end position="181"/>
    </location>
</feature>
<proteinExistence type="predicted"/>
<gene>
    <name evidence="2" type="ORF">BSAL_02735</name>
</gene>
<reference evidence="3" key="1">
    <citation type="submission" date="2015-09" db="EMBL/GenBank/DDBJ databases">
        <authorList>
            <consortium name="Pathogen Informatics"/>
        </authorList>
    </citation>
    <scope>NUCLEOTIDE SEQUENCE [LARGE SCALE GENOMIC DNA]</scope>
    <source>
        <strain evidence="3">Lake Konstanz</strain>
    </source>
</reference>